<name>A0A9W6LMC2_9FUSO</name>
<dbReference type="EMBL" id="BSDY01000003">
    <property type="protein sequence ID" value="GLI55308.1"/>
    <property type="molecule type" value="Genomic_DNA"/>
</dbReference>
<dbReference type="SUPFAM" id="SSF48317">
    <property type="entry name" value="Acid phosphatase/Vanadium-dependent haloperoxidase"/>
    <property type="match status" value="1"/>
</dbReference>
<reference evidence="3" key="1">
    <citation type="submission" date="2022-12" db="EMBL/GenBank/DDBJ databases">
        <title>Reference genome sequencing for broad-spectrum identification of bacterial and archaeal isolates by mass spectrometry.</title>
        <authorList>
            <person name="Sekiguchi Y."/>
            <person name="Tourlousse D.M."/>
        </authorList>
    </citation>
    <scope>NUCLEOTIDE SEQUENCE</scope>
    <source>
        <strain evidence="3">10succ1</strain>
    </source>
</reference>
<dbReference type="SMART" id="SM00014">
    <property type="entry name" value="acidPPc"/>
    <property type="match status" value="1"/>
</dbReference>
<feature type="transmembrane region" description="Helical" evidence="1">
    <location>
        <begin position="9"/>
        <end position="34"/>
    </location>
</feature>
<protein>
    <recommendedName>
        <fullName evidence="2">Phosphatidic acid phosphatase type 2/haloperoxidase domain-containing protein</fullName>
    </recommendedName>
</protein>
<keyword evidence="4" id="KW-1185">Reference proteome</keyword>
<dbReference type="InterPro" id="IPR000326">
    <property type="entry name" value="PAP2/HPO"/>
</dbReference>
<keyword evidence="1" id="KW-0472">Membrane</keyword>
<dbReference type="Proteomes" id="UP001144471">
    <property type="component" value="Unassembled WGS sequence"/>
</dbReference>
<accession>A0A9W6LMC2</accession>
<feature type="domain" description="Phosphatidic acid phosphatase type 2/haloperoxidase" evidence="2">
    <location>
        <begin position="40"/>
        <end position="151"/>
    </location>
</feature>
<gene>
    <name evidence="3" type="ORF">PM10SUCC1_08220</name>
</gene>
<dbReference type="AlphaFoldDB" id="A0A9W6LMC2"/>
<evidence type="ECO:0000259" key="2">
    <source>
        <dbReference type="SMART" id="SM00014"/>
    </source>
</evidence>
<dbReference type="Pfam" id="PF01569">
    <property type="entry name" value="PAP2"/>
    <property type="match status" value="1"/>
</dbReference>
<sequence>MTFTRAMDLYLGTITTITSPISYIFIVIALYFLLKRREEAMDLLLVLVVSLALNHLLKNLFQAPRPFVVDESLSNRFTEKTGGYSFPSGHSQLIGAFCSYYILKYRNRLSWILGGLMVVSVAYSRVYFHLHYFRDVAAGLILGGGVSWLYLRYRKV</sequence>
<dbReference type="Gene3D" id="1.20.144.10">
    <property type="entry name" value="Phosphatidic acid phosphatase type 2/haloperoxidase"/>
    <property type="match status" value="1"/>
</dbReference>
<dbReference type="InterPro" id="IPR036938">
    <property type="entry name" value="PAP2/HPO_sf"/>
</dbReference>
<keyword evidence="1" id="KW-0812">Transmembrane</keyword>
<organism evidence="3 4">
    <name type="scientific">Propionigenium maris DSM 9537</name>
    <dbReference type="NCBI Taxonomy" id="1123000"/>
    <lineage>
        <taxon>Bacteria</taxon>
        <taxon>Fusobacteriati</taxon>
        <taxon>Fusobacteriota</taxon>
        <taxon>Fusobacteriia</taxon>
        <taxon>Fusobacteriales</taxon>
        <taxon>Fusobacteriaceae</taxon>
        <taxon>Propionigenium</taxon>
    </lineage>
</organism>
<dbReference type="PANTHER" id="PTHR14969">
    <property type="entry name" value="SPHINGOSINE-1-PHOSPHATE PHOSPHOHYDROLASE"/>
    <property type="match status" value="1"/>
</dbReference>
<keyword evidence="1" id="KW-1133">Transmembrane helix</keyword>
<evidence type="ECO:0000313" key="3">
    <source>
        <dbReference type="EMBL" id="GLI55308.1"/>
    </source>
</evidence>
<proteinExistence type="predicted"/>
<evidence type="ECO:0000256" key="1">
    <source>
        <dbReference type="SAM" id="Phobius"/>
    </source>
</evidence>
<evidence type="ECO:0000313" key="4">
    <source>
        <dbReference type="Proteomes" id="UP001144471"/>
    </source>
</evidence>
<feature type="transmembrane region" description="Helical" evidence="1">
    <location>
        <begin position="132"/>
        <end position="151"/>
    </location>
</feature>
<feature type="transmembrane region" description="Helical" evidence="1">
    <location>
        <begin position="109"/>
        <end position="126"/>
    </location>
</feature>
<comment type="caution">
    <text evidence="3">The sequence shown here is derived from an EMBL/GenBank/DDBJ whole genome shotgun (WGS) entry which is preliminary data.</text>
</comment>
<dbReference type="PANTHER" id="PTHR14969:SF13">
    <property type="entry name" value="AT30094P"/>
    <property type="match status" value="1"/>
</dbReference>